<dbReference type="Proteomes" id="UP000224634">
    <property type="component" value="Unassembled WGS sequence"/>
</dbReference>
<reference evidence="1 2" key="1">
    <citation type="submission" date="2017-10" db="EMBL/GenBank/DDBJ databases">
        <title>Comparative genomics in systemic dimorphic fungi from Ajellomycetaceae.</title>
        <authorList>
            <person name="Munoz J.F."/>
            <person name="Mcewen J.G."/>
            <person name="Clay O.K."/>
            <person name="Cuomo C.A."/>
        </authorList>
    </citation>
    <scope>NUCLEOTIDE SEQUENCE [LARGE SCALE GENOMIC DNA]</scope>
    <source>
        <strain evidence="1 2">UAMH7299</strain>
    </source>
</reference>
<keyword evidence="2" id="KW-1185">Reference proteome</keyword>
<proteinExistence type="predicted"/>
<accession>A0A2B7Y9J8</accession>
<comment type="caution">
    <text evidence="1">The sequence shown here is derived from an EMBL/GenBank/DDBJ whole genome shotgun (WGS) entry which is preliminary data.</text>
</comment>
<evidence type="ECO:0008006" key="3">
    <source>
        <dbReference type="Google" id="ProtNLM"/>
    </source>
</evidence>
<dbReference type="Pfam" id="PF13489">
    <property type="entry name" value="Methyltransf_23"/>
    <property type="match status" value="1"/>
</dbReference>
<dbReference type="PANTHER" id="PTHR43591">
    <property type="entry name" value="METHYLTRANSFERASE"/>
    <property type="match status" value="1"/>
</dbReference>
<dbReference type="SUPFAM" id="SSF53335">
    <property type="entry name" value="S-adenosyl-L-methionine-dependent methyltransferases"/>
    <property type="match status" value="1"/>
</dbReference>
<dbReference type="Gene3D" id="3.40.50.150">
    <property type="entry name" value="Vaccinia Virus protein VP39"/>
    <property type="match status" value="1"/>
</dbReference>
<dbReference type="AlphaFoldDB" id="A0A2B7Y9J8"/>
<dbReference type="STRING" id="1447883.A0A2B7Y9J8"/>
<dbReference type="PANTHER" id="PTHR43591:SF10">
    <property type="entry name" value="ABC TRANSMEMBRANE TYPE-1 DOMAIN-CONTAINING PROTEIN-RELATED"/>
    <property type="match status" value="1"/>
</dbReference>
<protein>
    <recommendedName>
        <fullName evidence="3">Methyltransferase</fullName>
    </recommendedName>
</protein>
<name>A0A2B7Y9J8_POLH7</name>
<dbReference type="GO" id="GO:0008168">
    <property type="term" value="F:methyltransferase activity"/>
    <property type="evidence" value="ECO:0007669"/>
    <property type="project" value="TreeGrafter"/>
</dbReference>
<dbReference type="EMBL" id="PDNA01000062">
    <property type="protein sequence ID" value="PGH17713.1"/>
    <property type="molecule type" value="Genomic_DNA"/>
</dbReference>
<evidence type="ECO:0000313" key="1">
    <source>
        <dbReference type="EMBL" id="PGH17713.1"/>
    </source>
</evidence>
<evidence type="ECO:0000313" key="2">
    <source>
        <dbReference type="Proteomes" id="UP000224634"/>
    </source>
</evidence>
<organism evidence="1 2">
    <name type="scientific">Polytolypa hystricis (strain UAMH7299)</name>
    <dbReference type="NCBI Taxonomy" id="1447883"/>
    <lineage>
        <taxon>Eukaryota</taxon>
        <taxon>Fungi</taxon>
        <taxon>Dikarya</taxon>
        <taxon>Ascomycota</taxon>
        <taxon>Pezizomycotina</taxon>
        <taxon>Eurotiomycetes</taxon>
        <taxon>Eurotiomycetidae</taxon>
        <taxon>Onygenales</taxon>
        <taxon>Onygenales incertae sedis</taxon>
        <taxon>Polytolypa</taxon>
    </lineage>
</organism>
<gene>
    <name evidence="1" type="ORF">AJ80_04721</name>
</gene>
<dbReference type="OrthoDB" id="2013972at2759"/>
<dbReference type="CDD" id="cd02440">
    <property type="entry name" value="AdoMet_MTases"/>
    <property type="match status" value="1"/>
</dbReference>
<dbReference type="InterPro" id="IPR029063">
    <property type="entry name" value="SAM-dependent_MTases_sf"/>
</dbReference>
<sequence length="346" mass="39022">MTNSLAHADLDVAVLSTNPDFILEPDSFSSDNDSTFGSDSDASSNARSASITSSVLNYEYSNGRRYHGYRKGSYVLPNDEKEQDRLDLLHHVFLLILGGKLTRCPIPKDHHIQRVLDVGTGTGLWAIDFADEHPSAQVIGIDLSPIQPAWVPPNVKFYVDDVENEWVYGVDEAFDFIHARSMGGSIKDWGKFLEQAFKHMKSGGWIQLAEFEALVTSDDESKENIPYVDRFQRKCCEAAEVFGKKIDEVGGHKQRLIDAGFVDVKDEAIKIPIGPWPKGKHLKEIGRYFLEHMVMGIEAYTLGFMGKVLGWSKEECQVLIAKANEELRDRKNHTYVRVHFVYGQKP</sequence>